<protein>
    <submittedName>
        <fullName evidence="1">Uncharacterized protein</fullName>
    </submittedName>
</protein>
<organism evidence="1">
    <name type="scientific">Arundo donax</name>
    <name type="common">Giant reed</name>
    <name type="synonym">Donax arundinaceus</name>
    <dbReference type="NCBI Taxonomy" id="35708"/>
    <lineage>
        <taxon>Eukaryota</taxon>
        <taxon>Viridiplantae</taxon>
        <taxon>Streptophyta</taxon>
        <taxon>Embryophyta</taxon>
        <taxon>Tracheophyta</taxon>
        <taxon>Spermatophyta</taxon>
        <taxon>Magnoliopsida</taxon>
        <taxon>Liliopsida</taxon>
        <taxon>Poales</taxon>
        <taxon>Poaceae</taxon>
        <taxon>PACMAD clade</taxon>
        <taxon>Arundinoideae</taxon>
        <taxon>Arundineae</taxon>
        <taxon>Arundo</taxon>
    </lineage>
</organism>
<reference evidence="1" key="1">
    <citation type="submission" date="2014-09" db="EMBL/GenBank/DDBJ databases">
        <authorList>
            <person name="Magalhaes I.L.F."/>
            <person name="Oliveira U."/>
            <person name="Santos F.R."/>
            <person name="Vidigal T.H.D.A."/>
            <person name="Brescovit A.D."/>
            <person name="Santos A.J."/>
        </authorList>
    </citation>
    <scope>NUCLEOTIDE SEQUENCE</scope>
    <source>
        <tissue evidence="1">Shoot tissue taken approximately 20 cm above the soil surface</tissue>
    </source>
</reference>
<evidence type="ECO:0000313" key="1">
    <source>
        <dbReference type="EMBL" id="JAD24646.1"/>
    </source>
</evidence>
<sequence>MHSPLIMYKHCKAPGYCEYRCASHTSIPSCTWIIGYLVLVETDHQALPPAGELERRLEQD</sequence>
<dbReference type="EMBL" id="GBRH01273249">
    <property type="protein sequence ID" value="JAD24646.1"/>
    <property type="molecule type" value="Transcribed_RNA"/>
</dbReference>
<dbReference type="AlphaFoldDB" id="A0A0A8YFW0"/>
<proteinExistence type="predicted"/>
<name>A0A0A8YFW0_ARUDO</name>
<accession>A0A0A8YFW0</accession>
<reference evidence="1" key="2">
    <citation type="journal article" date="2015" name="Data Brief">
        <title>Shoot transcriptome of the giant reed, Arundo donax.</title>
        <authorList>
            <person name="Barrero R.A."/>
            <person name="Guerrero F.D."/>
            <person name="Moolhuijzen P."/>
            <person name="Goolsby J.A."/>
            <person name="Tidwell J."/>
            <person name="Bellgard S.E."/>
            <person name="Bellgard M.I."/>
        </authorList>
    </citation>
    <scope>NUCLEOTIDE SEQUENCE</scope>
    <source>
        <tissue evidence="1">Shoot tissue taken approximately 20 cm above the soil surface</tissue>
    </source>
</reference>